<evidence type="ECO:0000256" key="1">
    <source>
        <dbReference type="SAM" id="MobiDB-lite"/>
    </source>
</evidence>
<keyword evidence="2" id="KW-0812">Transmembrane</keyword>
<name>A0A0T6BGU9_9SCAR</name>
<evidence type="ECO:0000313" key="4">
    <source>
        <dbReference type="Proteomes" id="UP000051574"/>
    </source>
</evidence>
<feature type="transmembrane region" description="Helical" evidence="2">
    <location>
        <begin position="200"/>
        <end position="219"/>
    </location>
</feature>
<feature type="compositionally biased region" description="Polar residues" evidence="1">
    <location>
        <begin position="81"/>
        <end position="94"/>
    </location>
</feature>
<dbReference type="AlphaFoldDB" id="A0A0T6BGU9"/>
<dbReference type="EMBL" id="LJIG01000545">
    <property type="protein sequence ID" value="KRT86395.1"/>
    <property type="molecule type" value="Genomic_DNA"/>
</dbReference>
<feature type="region of interest" description="Disordered" evidence="1">
    <location>
        <begin position="23"/>
        <end position="194"/>
    </location>
</feature>
<reference evidence="3 4" key="1">
    <citation type="submission" date="2015-09" db="EMBL/GenBank/DDBJ databases">
        <title>Draft genome of the scarab beetle Oryctes borbonicus.</title>
        <authorList>
            <person name="Meyer J.M."/>
            <person name="Markov G.V."/>
            <person name="Baskaran P."/>
            <person name="Herrmann M."/>
            <person name="Sommer R.J."/>
            <person name="Roedelsperger C."/>
        </authorList>
    </citation>
    <scope>NUCLEOTIDE SEQUENCE [LARGE SCALE GENOMIC DNA]</scope>
    <source>
        <strain evidence="3">OB123</strain>
        <tissue evidence="3">Whole animal</tissue>
    </source>
</reference>
<comment type="caution">
    <text evidence="3">The sequence shown here is derived from an EMBL/GenBank/DDBJ whole genome shotgun (WGS) entry which is preliminary data.</text>
</comment>
<feature type="non-terminal residue" evidence="3">
    <location>
        <position position="1"/>
    </location>
</feature>
<feature type="compositionally biased region" description="Basic and acidic residues" evidence="1">
    <location>
        <begin position="41"/>
        <end position="57"/>
    </location>
</feature>
<gene>
    <name evidence="3" type="ORF">AMK59_2164</name>
</gene>
<dbReference type="Proteomes" id="UP000051574">
    <property type="component" value="Unassembled WGS sequence"/>
</dbReference>
<keyword evidence="4" id="KW-1185">Reference proteome</keyword>
<organism evidence="3 4">
    <name type="scientific">Oryctes borbonicus</name>
    <dbReference type="NCBI Taxonomy" id="1629725"/>
    <lineage>
        <taxon>Eukaryota</taxon>
        <taxon>Metazoa</taxon>
        <taxon>Ecdysozoa</taxon>
        <taxon>Arthropoda</taxon>
        <taxon>Hexapoda</taxon>
        <taxon>Insecta</taxon>
        <taxon>Pterygota</taxon>
        <taxon>Neoptera</taxon>
        <taxon>Endopterygota</taxon>
        <taxon>Coleoptera</taxon>
        <taxon>Polyphaga</taxon>
        <taxon>Scarabaeiformia</taxon>
        <taxon>Scarabaeidae</taxon>
        <taxon>Dynastinae</taxon>
        <taxon>Oryctes</taxon>
    </lineage>
</organism>
<feature type="compositionally biased region" description="Polar residues" evidence="1">
    <location>
        <begin position="58"/>
        <end position="70"/>
    </location>
</feature>
<proteinExistence type="predicted"/>
<sequence length="248" mass="28158">SPTKAQRNADNSAKMVRDMIRHHLERTTGGSELDGLILSPTREKLEPTIPRKDDDSRGSQINSPKKNSPQKVGLQKKGSMKSKTATRTVRSQSVGPVEVTEKRSPKRQSRSATVKEKKCTSTNTSSTRRPRPSSLNTASSRFKSRSVPPKNEEERLASKTYKNQSSIESQNQRNKDTTNRKEGKRRTSHRSNETKTRQTLLLFQFIFVYTLAIFGTHSYQQVYVRSMYRIMFGKGGMIFFISCEVGHV</sequence>
<keyword evidence="2" id="KW-1133">Transmembrane helix</keyword>
<evidence type="ECO:0000313" key="3">
    <source>
        <dbReference type="EMBL" id="KRT86395.1"/>
    </source>
</evidence>
<protein>
    <submittedName>
        <fullName evidence="3">Uncharacterized protein</fullName>
    </submittedName>
</protein>
<feature type="compositionally biased region" description="Low complexity" evidence="1">
    <location>
        <begin position="120"/>
        <end position="137"/>
    </location>
</feature>
<accession>A0A0T6BGU9</accession>
<feature type="compositionally biased region" description="Polar residues" evidence="1">
    <location>
        <begin position="160"/>
        <end position="172"/>
    </location>
</feature>
<evidence type="ECO:0000256" key="2">
    <source>
        <dbReference type="SAM" id="Phobius"/>
    </source>
</evidence>
<dbReference type="OrthoDB" id="9999940at2759"/>
<keyword evidence="2" id="KW-0472">Membrane</keyword>